<dbReference type="InterPro" id="IPR036779">
    <property type="entry name" value="LysM_dom_sf"/>
</dbReference>
<organism evidence="2 3">
    <name type="scientific">Cytobacillus citreus</name>
    <dbReference type="NCBI Taxonomy" id="2833586"/>
    <lineage>
        <taxon>Bacteria</taxon>
        <taxon>Bacillati</taxon>
        <taxon>Bacillota</taxon>
        <taxon>Bacilli</taxon>
        <taxon>Bacillales</taxon>
        <taxon>Bacillaceae</taxon>
        <taxon>Cytobacillus</taxon>
    </lineage>
</organism>
<protein>
    <submittedName>
        <fullName evidence="2">Cell wall hydrolase</fullName>
    </submittedName>
</protein>
<dbReference type="CDD" id="cd00118">
    <property type="entry name" value="LysM"/>
    <property type="match status" value="1"/>
</dbReference>
<gene>
    <name evidence="2" type="ORF">KHA94_01905</name>
</gene>
<dbReference type="Proteomes" id="UP000681027">
    <property type="component" value="Unassembled WGS sequence"/>
</dbReference>
<feature type="domain" description="LysM" evidence="1">
    <location>
        <begin position="24"/>
        <end position="67"/>
    </location>
</feature>
<accession>A0ABS5NMF4</accession>
<dbReference type="GO" id="GO:0016787">
    <property type="term" value="F:hydrolase activity"/>
    <property type="evidence" value="ECO:0007669"/>
    <property type="project" value="UniProtKB-KW"/>
</dbReference>
<dbReference type="Gene3D" id="3.10.350.10">
    <property type="entry name" value="LysM domain"/>
    <property type="match status" value="1"/>
</dbReference>
<dbReference type="Pfam" id="PF07486">
    <property type="entry name" value="Hydrolase_2"/>
    <property type="match status" value="1"/>
</dbReference>
<dbReference type="InterPro" id="IPR018392">
    <property type="entry name" value="LysM"/>
</dbReference>
<dbReference type="EMBL" id="JAGYPM010000001">
    <property type="protein sequence ID" value="MBS4188971.1"/>
    <property type="molecule type" value="Genomic_DNA"/>
</dbReference>
<dbReference type="Gene3D" id="6.20.240.60">
    <property type="match status" value="1"/>
</dbReference>
<dbReference type="SMART" id="SM00257">
    <property type="entry name" value="LysM"/>
    <property type="match status" value="1"/>
</dbReference>
<dbReference type="InterPro" id="IPR042047">
    <property type="entry name" value="SleB_dom1"/>
</dbReference>
<dbReference type="Pfam" id="PF01476">
    <property type="entry name" value="LysM"/>
    <property type="match status" value="1"/>
</dbReference>
<comment type="caution">
    <text evidence="2">The sequence shown here is derived from an EMBL/GenBank/DDBJ whole genome shotgun (WGS) entry which is preliminary data.</text>
</comment>
<dbReference type="Gene3D" id="1.10.10.2520">
    <property type="entry name" value="Cell wall hydrolase SleB, domain 1"/>
    <property type="match status" value="1"/>
</dbReference>
<dbReference type="PROSITE" id="PS51782">
    <property type="entry name" value="LYSM"/>
    <property type="match status" value="1"/>
</dbReference>
<dbReference type="RefSeq" id="WP_213101257.1">
    <property type="nucleotide sequence ID" value="NZ_JAGYPM010000001.1"/>
</dbReference>
<dbReference type="InterPro" id="IPR011105">
    <property type="entry name" value="Cell_wall_hydrolase_SleB"/>
</dbReference>
<keyword evidence="3" id="KW-1185">Reference proteome</keyword>
<reference evidence="2 3" key="1">
    <citation type="submission" date="2021-05" db="EMBL/GenBank/DDBJ databases">
        <title>Novel Bacillus species.</title>
        <authorList>
            <person name="Liu G."/>
        </authorList>
    </citation>
    <scope>NUCLEOTIDE SEQUENCE [LARGE SCALE GENOMIC DNA]</scope>
    <source>
        <strain evidence="2 3">FJAT-49705</strain>
    </source>
</reference>
<sequence>MMLSFQFVQLNHHRTYAETLDNVDIYTVKKDDSLLEIGMKYGVSVLELKKINHKKTDKIHPGEKLILPKSITKEEKDLLARLVHAEAKGEPYEGKVAVALVVLNRVEDDRFPDTIKNVIYEKRQFQPVENGSINQPADQQSQKAVMEALAIQGQGNDSVYFFNPDKTSSTWLRSKTVTTVIGNHRFAK</sequence>
<evidence type="ECO:0000259" key="1">
    <source>
        <dbReference type="PROSITE" id="PS51782"/>
    </source>
</evidence>
<evidence type="ECO:0000313" key="2">
    <source>
        <dbReference type="EMBL" id="MBS4188971.1"/>
    </source>
</evidence>
<name>A0ABS5NMF4_9BACI</name>
<evidence type="ECO:0000313" key="3">
    <source>
        <dbReference type="Proteomes" id="UP000681027"/>
    </source>
</evidence>
<keyword evidence="2" id="KW-0378">Hydrolase</keyword>
<proteinExistence type="predicted"/>
<dbReference type="SUPFAM" id="SSF54106">
    <property type="entry name" value="LysM domain"/>
    <property type="match status" value="1"/>
</dbReference>